<evidence type="ECO:0000256" key="1">
    <source>
        <dbReference type="ARBA" id="ARBA00004651"/>
    </source>
</evidence>
<protein>
    <submittedName>
        <fullName evidence="8">Predicted thiamin transporter PnuT</fullName>
    </submittedName>
</protein>
<dbReference type="PANTHER" id="PTHR36122">
    <property type="entry name" value="NICOTINAMIDE RIBOSIDE TRANSPORTER PNUC"/>
    <property type="match status" value="1"/>
</dbReference>
<keyword evidence="2" id="KW-0813">Transport</keyword>
<dbReference type="GO" id="GO:0034257">
    <property type="term" value="F:nicotinamide riboside transmembrane transporter activity"/>
    <property type="evidence" value="ECO:0007669"/>
    <property type="project" value="InterPro"/>
</dbReference>
<feature type="transmembrane region" description="Helical" evidence="7">
    <location>
        <begin position="124"/>
        <end position="143"/>
    </location>
</feature>
<feature type="transmembrane region" description="Helical" evidence="7">
    <location>
        <begin position="12"/>
        <end position="32"/>
    </location>
</feature>
<dbReference type="InterPro" id="IPR006419">
    <property type="entry name" value="NMN_transpt_PnuC"/>
</dbReference>
<dbReference type="EMBL" id="UOEW01000233">
    <property type="protein sequence ID" value="VAW39532.1"/>
    <property type="molecule type" value="Genomic_DNA"/>
</dbReference>
<name>A0A3B0VKH0_9ZZZZ</name>
<feature type="transmembrane region" description="Helical" evidence="7">
    <location>
        <begin position="64"/>
        <end position="81"/>
    </location>
</feature>
<organism evidence="8">
    <name type="scientific">hydrothermal vent metagenome</name>
    <dbReference type="NCBI Taxonomy" id="652676"/>
    <lineage>
        <taxon>unclassified sequences</taxon>
        <taxon>metagenomes</taxon>
        <taxon>ecological metagenomes</taxon>
    </lineage>
</organism>
<evidence type="ECO:0000256" key="4">
    <source>
        <dbReference type="ARBA" id="ARBA00022692"/>
    </source>
</evidence>
<proteinExistence type="predicted"/>
<comment type="subcellular location">
    <subcellularLocation>
        <location evidence="1">Cell membrane</location>
        <topology evidence="1">Multi-pass membrane protein</topology>
    </subcellularLocation>
</comment>
<gene>
    <name evidence="8" type="ORF">MNBD_GAMMA01-963</name>
</gene>
<keyword evidence="5 7" id="KW-1133">Transmembrane helix</keyword>
<evidence type="ECO:0000256" key="3">
    <source>
        <dbReference type="ARBA" id="ARBA00022475"/>
    </source>
</evidence>
<dbReference type="PANTHER" id="PTHR36122:SF2">
    <property type="entry name" value="NICOTINAMIDE RIBOSIDE TRANSPORTER PNUC"/>
    <property type="match status" value="1"/>
</dbReference>
<dbReference type="Pfam" id="PF04973">
    <property type="entry name" value="NMN_transporter"/>
    <property type="match status" value="1"/>
</dbReference>
<accession>A0A3B0VKH0</accession>
<dbReference type="GO" id="GO:0005886">
    <property type="term" value="C:plasma membrane"/>
    <property type="evidence" value="ECO:0007669"/>
    <property type="project" value="UniProtKB-SubCell"/>
</dbReference>
<keyword evidence="6 7" id="KW-0472">Membrane</keyword>
<dbReference type="NCBIfam" id="TIGR01528">
    <property type="entry name" value="NMN_trans_PnuC"/>
    <property type="match status" value="1"/>
</dbReference>
<dbReference type="AlphaFoldDB" id="A0A3B0VKH0"/>
<feature type="transmembrane region" description="Helical" evidence="7">
    <location>
        <begin position="101"/>
        <end position="118"/>
    </location>
</feature>
<feature type="transmembrane region" description="Helical" evidence="7">
    <location>
        <begin position="39"/>
        <end position="58"/>
    </location>
</feature>
<keyword evidence="4 7" id="KW-0812">Transmembrane</keyword>
<evidence type="ECO:0000256" key="5">
    <source>
        <dbReference type="ARBA" id="ARBA00022989"/>
    </source>
</evidence>
<feature type="transmembrane region" description="Helical" evidence="7">
    <location>
        <begin position="172"/>
        <end position="191"/>
    </location>
</feature>
<evidence type="ECO:0000256" key="2">
    <source>
        <dbReference type="ARBA" id="ARBA00022448"/>
    </source>
</evidence>
<evidence type="ECO:0000256" key="6">
    <source>
        <dbReference type="ARBA" id="ARBA00023136"/>
    </source>
</evidence>
<reference evidence="8" key="1">
    <citation type="submission" date="2018-06" db="EMBL/GenBank/DDBJ databases">
        <authorList>
            <person name="Zhirakovskaya E."/>
        </authorList>
    </citation>
    <scope>NUCLEOTIDE SEQUENCE</scope>
</reference>
<evidence type="ECO:0000313" key="8">
    <source>
        <dbReference type="EMBL" id="VAW39532.1"/>
    </source>
</evidence>
<keyword evidence="3" id="KW-1003">Cell membrane</keyword>
<sequence>MIEIIQNIIDTFLAQSWLEIVAVTAAVLYLILVIRENIWCWLFAFISTAIYIYLFYSVVLFSESLLNVYYLVMAVYGWWQWQKKTEAKQIKIHRWQLSAHIKILLTLLVLVPIVGYIMNKLGASFPYLDAFVAMLAVVATYMLTQKVFENWYYWLVVDTLSIYLFWHKQMYLTALLFMLYIILIFIGIKSWKRLMGRQV</sequence>
<evidence type="ECO:0000256" key="7">
    <source>
        <dbReference type="SAM" id="Phobius"/>
    </source>
</evidence>